<evidence type="ECO:0000313" key="2">
    <source>
        <dbReference type="Proteomes" id="UP000019812"/>
    </source>
</evidence>
<protein>
    <submittedName>
        <fullName evidence="1">Uncharacterized protein</fullName>
    </submittedName>
</protein>
<evidence type="ECO:0000313" key="1">
    <source>
        <dbReference type="EMBL" id="KFB66714.1"/>
    </source>
</evidence>
<name>A0A084XW70_9PROT</name>
<proteinExistence type="predicted"/>
<dbReference type="Proteomes" id="UP000019812">
    <property type="component" value="Unassembled WGS sequence"/>
</dbReference>
<accession>A0A084XW70</accession>
<sequence>MNPWLCNLLFNNSGGSSLPVIGQTFYASLKTSLVPEVGTGAPTWSRATAAWRFNDQGYLRQIPSECAEFGGARLVQNNINTKSEDFTNAAWTKSSMTVASIADTPPIGVSAAFSSIPLAATAQHYIANTGSVYPIGSTVVFGVYAKSFGYSFIRVYGPFANCYFNVSSGIVGTSAGANFVSASITNAGNGWYLCNVKAVVTSATAPSFELHTSPTETASYLADGISGCKFAGFSYTNVTGYDASYVPEYVSVGVLSPPYHGAGADGCKYFATDWQGAPIPVANLTRLRKDTAGTNALLWSRDLSNAAWSTKTNITAAKTATGLDGIANSASTLTATSADAIILQPTSGIASAARCSSAYVRRKTGTGTISFTQDGGSTWTDITPNINSATYSRVQITATLANPSVGFKISTSGDVIAVDCVQNEAGAVATSPIVTTTTTVNRSADSLTDQTSSNWSDTAGTAYILAKPVVYSGGAVGSATNGLLLSASNSGATAYDGTNSANGPTGTPGAVEKLALAWGSSTMSVASSGLVGTPGTYDGAMGLSSIGVGVGAVGYFGDVAIYNYKMTDAELQAITT</sequence>
<organism evidence="1 2">
    <name type="scientific">Candidatus Accumulibacter vicinus</name>
    <dbReference type="NCBI Taxonomy" id="2954382"/>
    <lineage>
        <taxon>Bacteria</taxon>
        <taxon>Pseudomonadati</taxon>
        <taxon>Pseudomonadota</taxon>
        <taxon>Betaproteobacteria</taxon>
        <taxon>Candidatus Accumulibacter</taxon>
    </lineage>
</organism>
<dbReference type="STRING" id="1457154.CAPSK01_003978"/>
<dbReference type="AlphaFoldDB" id="A0A084XW70"/>
<gene>
    <name evidence="1" type="ORF">CAPSK01_003978</name>
</gene>
<dbReference type="EMBL" id="JDSS02000038">
    <property type="protein sequence ID" value="KFB66714.1"/>
    <property type="molecule type" value="Genomic_DNA"/>
</dbReference>
<reference evidence="1 2" key="1">
    <citation type="submission" date="2014-07" db="EMBL/GenBank/DDBJ databases">
        <title>Expanding our view of genomic diversity in Candidatus Accumulibacter clades.</title>
        <authorList>
            <person name="Skennerton C.T."/>
            <person name="Barr J.J."/>
            <person name="Slater F.R."/>
            <person name="Bond P.L."/>
            <person name="Tyson G.W."/>
        </authorList>
    </citation>
    <scope>NUCLEOTIDE SEQUENCE [LARGE SCALE GENOMIC DNA]</scope>
    <source>
        <strain evidence="2">SK-01</strain>
    </source>
</reference>
<comment type="caution">
    <text evidence="1">The sequence shown here is derived from an EMBL/GenBank/DDBJ whole genome shotgun (WGS) entry which is preliminary data.</text>
</comment>